<evidence type="ECO:0000313" key="2">
    <source>
        <dbReference type="EMBL" id="OMO83900.1"/>
    </source>
</evidence>
<keyword evidence="3" id="KW-1185">Reference proteome</keyword>
<gene>
    <name evidence="2" type="ORF">COLO4_22335</name>
</gene>
<organism evidence="2 3">
    <name type="scientific">Corchorus olitorius</name>
    <dbReference type="NCBI Taxonomy" id="93759"/>
    <lineage>
        <taxon>Eukaryota</taxon>
        <taxon>Viridiplantae</taxon>
        <taxon>Streptophyta</taxon>
        <taxon>Embryophyta</taxon>
        <taxon>Tracheophyta</taxon>
        <taxon>Spermatophyta</taxon>
        <taxon>Magnoliopsida</taxon>
        <taxon>eudicotyledons</taxon>
        <taxon>Gunneridae</taxon>
        <taxon>Pentapetalae</taxon>
        <taxon>rosids</taxon>
        <taxon>malvids</taxon>
        <taxon>Malvales</taxon>
        <taxon>Malvaceae</taxon>
        <taxon>Grewioideae</taxon>
        <taxon>Apeibeae</taxon>
        <taxon>Corchorus</taxon>
    </lineage>
</organism>
<dbReference type="AlphaFoldDB" id="A0A1R3IMX5"/>
<accession>A0A1R3IMX5</accession>
<evidence type="ECO:0000256" key="1">
    <source>
        <dbReference type="SAM" id="MobiDB-lite"/>
    </source>
</evidence>
<proteinExistence type="predicted"/>
<feature type="region of interest" description="Disordered" evidence="1">
    <location>
        <begin position="1"/>
        <end position="41"/>
    </location>
</feature>
<sequence>MGGNDSSTPVGSSQSAMGIGDSSTPIASPVESPIQDEFQSPASMGGLVSERETNVATKSVDSSSSQFVAPKKIDGVDYGFLDDNDTYVIAPTRKMHVAQFMEILKVMKSWKRWRLQYFLFISEMFNPNRHPIFFPGFAPPSDRQSPPHRSSTRARMAGKLSMSAFLHLPSPNLALDFSNSARED</sequence>
<feature type="compositionally biased region" description="Polar residues" evidence="1">
    <location>
        <begin position="1"/>
        <end position="26"/>
    </location>
</feature>
<evidence type="ECO:0000313" key="3">
    <source>
        <dbReference type="Proteomes" id="UP000187203"/>
    </source>
</evidence>
<name>A0A1R3IMX5_9ROSI</name>
<dbReference type="Proteomes" id="UP000187203">
    <property type="component" value="Unassembled WGS sequence"/>
</dbReference>
<protein>
    <submittedName>
        <fullName evidence="2">Uncharacterized protein</fullName>
    </submittedName>
</protein>
<dbReference type="EMBL" id="AWUE01017921">
    <property type="protein sequence ID" value="OMO83900.1"/>
    <property type="molecule type" value="Genomic_DNA"/>
</dbReference>
<comment type="caution">
    <text evidence="2">The sequence shown here is derived from an EMBL/GenBank/DDBJ whole genome shotgun (WGS) entry which is preliminary data.</text>
</comment>
<reference evidence="3" key="1">
    <citation type="submission" date="2013-09" db="EMBL/GenBank/DDBJ databases">
        <title>Corchorus olitorius genome sequencing.</title>
        <authorList>
            <person name="Alam M."/>
            <person name="Haque M.S."/>
            <person name="Islam M.S."/>
            <person name="Emdad E.M."/>
            <person name="Islam M.M."/>
            <person name="Ahmed B."/>
            <person name="Halim A."/>
            <person name="Hossen Q.M.M."/>
            <person name="Hossain M.Z."/>
            <person name="Ahmed R."/>
            <person name="Khan M.M."/>
            <person name="Islam R."/>
            <person name="Rashid M.M."/>
            <person name="Khan S.A."/>
            <person name="Rahman M.S."/>
            <person name="Alam M."/>
            <person name="Yahiya A.S."/>
            <person name="Khan M.S."/>
            <person name="Azam M.S."/>
            <person name="Haque T."/>
            <person name="Lashkar M.Z.H."/>
            <person name="Akhand A.I."/>
            <person name="Morshed G."/>
            <person name="Roy S."/>
            <person name="Uddin K.S."/>
            <person name="Rabeya T."/>
            <person name="Hossain A.S."/>
            <person name="Chowdhury A."/>
            <person name="Snigdha A.R."/>
            <person name="Mortoza M.S."/>
            <person name="Matin S.A."/>
            <person name="Hoque S.M.E."/>
            <person name="Islam M.K."/>
            <person name="Roy D.K."/>
            <person name="Haider R."/>
            <person name="Moosa M.M."/>
            <person name="Elias S.M."/>
            <person name="Hasan A.M."/>
            <person name="Jahan S."/>
            <person name="Shafiuddin M."/>
            <person name="Mahmood N."/>
            <person name="Shommy N.S."/>
        </authorList>
    </citation>
    <scope>NUCLEOTIDE SEQUENCE [LARGE SCALE GENOMIC DNA]</scope>
    <source>
        <strain evidence="3">cv. O-4</strain>
    </source>
</reference>